<dbReference type="Pfam" id="PF14198">
    <property type="entry name" value="TnpV"/>
    <property type="match status" value="1"/>
</dbReference>
<dbReference type="EMBL" id="JBHTIU010000098">
    <property type="protein sequence ID" value="MFD0872053.1"/>
    <property type="molecule type" value="Genomic_DNA"/>
</dbReference>
<organism evidence="1 2">
    <name type="scientific">Paenibacillus residui</name>
    <dbReference type="NCBI Taxonomy" id="629724"/>
    <lineage>
        <taxon>Bacteria</taxon>
        <taxon>Bacillati</taxon>
        <taxon>Bacillota</taxon>
        <taxon>Bacilli</taxon>
        <taxon>Bacillales</taxon>
        <taxon>Paenibacillaceae</taxon>
        <taxon>Paenibacillus</taxon>
    </lineage>
</organism>
<gene>
    <name evidence="1" type="ORF">ACFQ03_23325</name>
</gene>
<dbReference type="Proteomes" id="UP001597120">
    <property type="component" value="Unassembled WGS sequence"/>
</dbReference>
<sequence>MKLNDCQKGRMNMEVTYTRQGDYLLPDLTLTEDHQLIGKYGMLRKNYLKTEKKGTYASLLLSGELHQHLTEIDRSARTQLEQSMNELLRLHPAPDKESDPLGWTGYMNSLKQQVEETILTELIYN</sequence>
<reference evidence="2" key="1">
    <citation type="journal article" date="2019" name="Int. J. Syst. Evol. Microbiol.">
        <title>The Global Catalogue of Microorganisms (GCM) 10K type strain sequencing project: providing services to taxonomists for standard genome sequencing and annotation.</title>
        <authorList>
            <consortium name="The Broad Institute Genomics Platform"/>
            <consortium name="The Broad Institute Genome Sequencing Center for Infectious Disease"/>
            <person name="Wu L."/>
            <person name="Ma J."/>
        </authorList>
    </citation>
    <scope>NUCLEOTIDE SEQUENCE [LARGE SCALE GENOMIC DNA]</scope>
    <source>
        <strain evidence="2">CCUG 57263</strain>
    </source>
</reference>
<proteinExistence type="predicted"/>
<dbReference type="RefSeq" id="WP_379291309.1">
    <property type="nucleotide sequence ID" value="NZ_JBHTIU010000098.1"/>
</dbReference>
<accession>A0ABW3DFS0</accession>
<name>A0ABW3DFS0_9BACL</name>
<dbReference type="InterPro" id="IPR026989">
    <property type="entry name" value="TnpV"/>
</dbReference>
<comment type="caution">
    <text evidence="1">The sequence shown here is derived from an EMBL/GenBank/DDBJ whole genome shotgun (WGS) entry which is preliminary data.</text>
</comment>
<evidence type="ECO:0000313" key="1">
    <source>
        <dbReference type="EMBL" id="MFD0872053.1"/>
    </source>
</evidence>
<evidence type="ECO:0000313" key="2">
    <source>
        <dbReference type="Proteomes" id="UP001597120"/>
    </source>
</evidence>
<keyword evidence="2" id="KW-1185">Reference proteome</keyword>
<protein>
    <submittedName>
        <fullName evidence="1">TnpV protein</fullName>
    </submittedName>
</protein>